<dbReference type="EMBL" id="MHOO01000007">
    <property type="protein sequence ID" value="OGZ64244.1"/>
    <property type="molecule type" value="Genomic_DNA"/>
</dbReference>
<feature type="transmembrane region" description="Helical" evidence="1">
    <location>
        <begin position="6"/>
        <end position="25"/>
    </location>
</feature>
<dbReference type="Proteomes" id="UP000176855">
    <property type="component" value="Unassembled WGS sequence"/>
</dbReference>
<sequence>MPIINFLAALIGGSMAIIALSLLIRPKSIQSLLGLMEHETAVLVHGILRVVLGIAILLSYSVWDASWKALITFFGWALLLSGAFLLLWPERVSQFIAKIKQSSWIAIIPLCVVLVGCFLLYAGFAW</sequence>
<feature type="transmembrane region" description="Helical" evidence="1">
    <location>
        <begin position="104"/>
        <end position="124"/>
    </location>
</feature>
<reference evidence="2 3" key="1">
    <citation type="journal article" date="2016" name="Nat. Commun.">
        <title>Thousands of microbial genomes shed light on interconnected biogeochemical processes in an aquifer system.</title>
        <authorList>
            <person name="Anantharaman K."/>
            <person name="Brown C.T."/>
            <person name="Hug L.A."/>
            <person name="Sharon I."/>
            <person name="Castelle C.J."/>
            <person name="Probst A.J."/>
            <person name="Thomas B.C."/>
            <person name="Singh A."/>
            <person name="Wilkins M.J."/>
            <person name="Karaoz U."/>
            <person name="Brodie E.L."/>
            <person name="Williams K.H."/>
            <person name="Hubbard S.S."/>
            <person name="Banfield J.F."/>
        </authorList>
    </citation>
    <scope>NUCLEOTIDE SEQUENCE [LARGE SCALE GENOMIC DNA]</scope>
</reference>
<keyword evidence="1" id="KW-0472">Membrane</keyword>
<evidence type="ECO:0000313" key="2">
    <source>
        <dbReference type="EMBL" id="OGZ64244.1"/>
    </source>
</evidence>
<protein>
    <recommendedName>
        <fullName evidence="4">DUF2065 domain-containing protein</fullName>
    </recommendedName>
</protein>
<keyword evidence="1" id="KW-1133">Transmembrane helix</keyword>
<keyword evidence="1" id="KW-0812">Transmembrane</keyword>
<name>A0A1G2HNX9_9BACT</name>
<dbReference type="AlphaFoldDB" id="A0A1G2HNX9"/>
<feature type="transmembrane region" description="Helical" evidence="1">
    <location>
        <begin position="46"/>
        <end position="63"/>
    </location>
</feature>
<dbReference type="STRING" id="1802202.A2730_02305"/>
<organism evidence="2 3">
    <name type="scientific">Candidatus Staskawiczbacteria bacterium RIFCSPHIGHO2_01_FULL_39_25</name>
    <dbReference type="NCBI Taxonomy" id="1802202"/>
    <lineage>
        <taxon>Bacteria</taxon>
        <taxon>Candidatus Staskawicziibacteriota</taxon>
    </lineage>
</organism>
<accession>A0A1G2HNX9</accession>
<evidence type="ECO:0000313" key="3">
    <source>
        <dbReference type="Proteomes" id="UP000176855"/>
    </source>
</evidence>
<gene>
    <name evidence="2" type="ORF">A2730_02305</name>
</gene>
<comment type="caution">
    <text evidence="2">The sequence shown here is derived from an EMBL/GenBank/DDBJ whole genome shotgun (WGS) entry which is preliminary data.</text>
</comment>
<proteinExistence type="predicted"/>
<feature type="transmembrane region" description="Helical" evidence="1">
    <location>
        <begin position="69"/>
        <end position="88"/>
    </location>
</feature>
<evidence type="ECO:0000256" key="1">
    <source>
        <dbReference type="SAM" id="Phobius"/>
    </source>
</evidence>
<evidence type="ECO:0008006" key="4">
    <source>
        <dbReference type="Google" id="ProtNLM"/>
    </source>
</evidence>